<dbReference type="SUPFAM" id="SSF53474">
    <property type="entry name" value="alpha/beta-Hydrolases"/>
    <property type="match status" value="1"/>
</dbReference>
<evidence type="ECO:0000256" key="1">
    <source>
        <dbReference type="SAM" id="MobiDB-lite"/>
    </source>
</evidence>
<reference evidence="3 4" key="1">
    <citation type="journal article" date="2013" name="ISME J.">
        <title>Metabolic model for the filamentous 'Candidatus Microthrix parvicella' based on genomic and metagenomic analyses.</title>
        <authorList>
            <person name="Jon McIlroy S."/>
            <person name="Kristiansen R."/>
            <person name="Albertsen M."/>
            <person name="Michael Karst S."/>
            <person name="Rossetti S."/>
            <person name="Lund Nielsen J."/>
            <person name="Tandoi V."/>
            <person name="James Seviour R."/>
            <person name="Nielsen P.H."/>
        </authorList>
    </citation>
    <scope>NUCLEOTIDE SEQUENCE [LARGE SCALE GENOMIC DNA]</scope>
    <source>
        <strain evidence="3 4">RN1</strain>
    </source>
</reference>
<evidence type="ECO:0000313" key="3">
    <source>
        <dbReference type="EMBL" id="CCM65697.1"/>
    </source>
</evidence>
<dbReference type="AlphaFoldDB" id="R4Z7L1"/>
<dbReference type="HOGENOM" id="CLU_020336_22_1_11"/>
<protein>
    <submittedName>
        <fullName evidence="3">Putative Alpha/beta hydrolase fold protein</fullName>
    </submittedName>
</protein>
<sequence length="312" mass="32678">MSAETGRPLPGHPTPGHPTAIITSADGLELALWHLGGEGPPLLLAHATGFAGGIWQPVAAHLTDRASCWAVDFRGHGHSPAKPDDMVWTRVTEDAIAAAEYIVEATGTPVGAAGHSMGGAAVLAAAARRPELFTALWAYEPIIFPPAEELGIPPGADLPDPEDSPLAVGALRRRSTFDSRIVARTNFSTKAPLNVFSAAAMEAYLTWGFAPADPASDQPDGPICLRCTPEVESRTYVEGSRHSFWSEVPSIERPVTVALGRVESFTPSGFAGHIANHIPGAMLEPHPDLGHFGPMQVPDAIAGSITAALLPV</sequence>
<dbReference type="PANTHER" id="PTHR43194:SF2">
    <property type="entry name" value="PEROXISOMAL MEMBRANE PROTEIN LPX1"/>
    <property type="match status" value="1"/>
</dbReference>
<evidence type="ECO:0000313" key="4">
    <source>
        <dbReference type="Proteomes" id="UP000018291"/>
    </source>
</evidence>
<dbReference type="Gene3D" id="3.40.50.1820">
    <property type="entry name" value="alpha/beta hydrolase"/>
    <property type="match status" value="1"/>
</dbReference>
<gene>
    <name evidence="3" type="ORF">BN381_80227</name>
</gene>
<dbReference type="OrthoDB" id="63519at2"/>
<dbReference type="InterPro" id="IPR029058">
    <property type="entry name" value="AB_hydrolase_fold"/>
</dbReference>
<dbReference type="EMBL" id="CANL01000078">
    <property type="protein sequence ID" value="CCM65697.1"/>
    <property type="molecule type" value="Genomic_DNA"/>
</dbReference>
<feature type="region of interest" description="Disordered" evidence="1">
    <location>
        <begin position="1"/>
        <end position="20"/>
    </location>
</feature>
<proteinExistence type="predicted"/>
<dbReference type="InterPro" id="IPR000073">
    <property type="entry name" value="AB_hydrolase_1"/>
</dbReference>
<keyword evidence="4" id="KW-1185">Reference proteome</keyword>
<evidence type="ECO:0000259" key="2">
    <source>
        <dbReference type="Pfam" id="PF00561"/>
    </source>
</evidence>
<comment type="caution">
    <text evidence="3">The sequence shown here is derived from an EMBL/GenBank/DDBJ whole genome shotgun (WGS) entry which is preliminary data.</text>
</comment>
<feature type="domain" description="AB hydrolase-1" evidence="2">
    <location>
        <begin position="40"/>
        <end position="149"/>
    </location>
</feature>
<dbReference type="Pfam" id="PF00561">
    <property type="entry name" value="Abhydrolase_1"/>
    <property type="match status" value="1"/>
</dbReference>
<dbReference type="STRING" id="1229780.BN381_80227"/>
<accession>R4Z7L1</accession>
<keyword evidence="3" id="KW-0378">Hydrolase</keyword>
<dbReference type="RefSeq" id="WP_012230658.1">
    <property type="nucleotide sequence ID" value="NZ_HG422565.1"/>
</dbReference>
<name>R4Z7L1_9ACTN</name>
<organism evidence="3 4">
    <name type="scientific">Candidatus Neomicrothrix parvicella RN1</name>
    <dbReference type="NCBI Taxonomy" id="1229780"/>
    <lineage>
        <taxon>Bacteria</taxon>
        <taxon>Bacillati</taxon>
        <taxon>Actinomycetota</taxon>
        <taxon>Acidimicrobiia</taxon>
        <taxon>Acidimicrobiales</taxon>
        <taxon>Microthrixaceae</taxon>
        <taxon>Candidatus Neomicrothrix</taxon>
    </lineage>
</organism>
<dbReference type="PANTHER" id="PTHR43194">
    <property type="entry name" value="HYDROLASE ALPHA/BETA FOLD FAMILY"/>
    <property type="match status" value="1"/>
</dbReference>
<dbReference type="GO" id="GO:0016787">
    <property type="term" value="F:hydrolase activity"/>
    <property type="evidence" value="ECO:0007669"/>
    <property type="project" value="UniProtKB-KW"/>
</dbReference>
<dbReference type="Proteomes" id="UP000018291">
    <property type="component" value="Unassembled WGS sequence"/>
</dbReference>
<dbReference type="InterPro" id="IPR050228">
    <property type="entry name" value="Carboxylesterase_BioH"/>
</dbReference>
<dbReference type="eggNOG" id="COG2267">
    <property type="taxonomic scope" value="Bacteria"/>
</dbReference>